<evidence type="ECO:0000259" key="2">
    <source>
        <dbReference type="PROSITE" id="PS50943"/>
    </source>
</evidence>
<dbReference type="PANTHER" id="PTHR46797:SF1">
    <property type="entry name" value="METHYLPHOSPHONATE SYNTHASE"/>
    <property type="match status" value="1"/>
</dbReference>
<dbReference type="InterPro" id="IPR050807">
    <property type="entry name" value="TransReg_Diox_bact_type"/>
</dbReference>
<dbReference type="InterPro" id="IPR001387">
    <property type="entry name" value="Cro/C1-type_HTH"/>
</dbReference>
<dbReference type="SUPFAM" id="SSF47413">
    <property type="entry name" value="lambda repressor-like DNA-binding domains"/>
    <property type="match status" value="1"/>
</dbReference>
<dbReference type="EMBL" id="JAQMLU010000030">
    <property type="protein sequence ID" value="MDB8751350.1"/>
    <property type="molecule type" value="Genomic_DNA"/>
</dbReference>
<keyword evidence="1" id="KW-0238">DNA-binding</keyword>
<organism evidence="3 4">
    <name type="scientific">Ruminococcus bicirculans</name>
    <name type="common">ex Wegman et al. 2014</name>
    <dbReference type="NCBI Taxonomy" id="1160721"/>
    <lineage>
        <taxon>Bacteria</taxon>
        <taxon>Bacillati</taxon>
        <taxon>Bacillota</taxon>
        <taxon>Clostridia</taxon>
        <taxon>Eubacteriales</taxon>
        <taxon>Oscillospiraceae</taxon>
        <taxon>Ruminococcus</taxon>
    </lineage>
</organism>
<accession>A0AAW6EDW3</accession>
<dbReference type="Proteomes" id="UP001213042">
    <property type="component" value="Unassembled WGS sequence"/>
</dbReference>
<proteinExistence type="predicted"/>
<name>A0AAW6EDW3_9FIRM</name>
<evidence type="ECO:0000313" key="3">
    <source>
        <dbReference type="EMBL" id="MDB8751350.1"/>
    </source>
</evidence>
<evidence type="ECO:0000313" key="4">
    <source>
        <dbReference type="Proteomes" id="UP001213042"/>
    </source>
</evidence>
<dbReference type="CDD" id="cd00093">
    <property type="entry name" value="HTH_XRE"/>
    <property type="match status" value="1"/>
</dbReference>
<dbReference type="AlphaFoldDB" id="A0AAW6EDW3"/>
<reference evidence="3" key="1">
    <citation type="submission" date="2023-01" db="EMBL/GenBank/DDBJ databases">
        <title>Human gut microbiome strain richness.</title>
        <authorList>
            <person name="Chen-Liaw A."/>
        </authorList>
    </citation>
    <scope>NUCLEOTIDE SEQUENCE</scope>
    <source>
        <strain evidence="3">D43st1_D9_D43t1_170807</strain>
    </source>
</reference>
<dbReference type="Pfam" id="PF01381">
    <property type="entry name" value="HTH_3"/>
    <property type="match status" value="1"/>
</dbReference>
<dbReference type="PANTHER" id="PTHR46797">
    <property type="entry name" value="HTH-TYPE TRANSCRIPTIONAL REGULATOR"/>
    <property type="match status" value="1"/>
</dbReference>
<comment type="caution">
    <text evidence="3">The sequence shown here is derived from an EMBL/GenBank/DDBJ whole genome shotgun (WGS) entry which is preliminary data.</text>
</comment>
<dbReference type="GO" id="GO:0003677">
    <property type="term" value="F:DNA binding"/>
    <property type="evidence" value="ECO:0007669"/>
    <property type="project" value="UniProtKB-KW"/>
</dbReference>
<dbReference type="GO" id="GO:0005829">
    <property type="term" value="C:cytosol"/>
    <property type="evidence" value="ECO:0007669"/>
    <property type="project" value="TreeGrafter"/>
</dbReference>
<evidence type="ECO:0000256" key="1">
    <source>
        <dbReference type="ARBA" id="ARBA00023125"/>
    </source>
</evidence>
<dbReference type="InterPro" id="IPR010982">
    <property type="entry name" value="Lambda_DNA-bd_dom_sf"/>
</dbReference>
<dbReference type="Gene3D" id="1.10.260.40">
    <property type="entry name" value="lambda repressor-like DNA-binding domains"/>
    <property type="match status" value="1"/>
</dbReference>
<sequence length="101" mass="11658">MDIAERLKSTRKARNLSVYKLSQLSGVSETHIRDLERGDRNPSFDTLHRLVKPLGLSLADLFKESEDVSYLSNDEKELVECYRMLSDDKAEKLLQFLKTLV</sequence>
<protein>
    <submittedName>
        <fullName evidence="3">Helix-turn-helix transcriptional regulator</fullName>
    </submittedName>
</protein>
<feature type="domain" description="HTH cro/C1-type" evidence="2">
    <location>
        <begin position="7"/>
        <end position="61"/>
    </location>
</feature>
<dbReference type="PROSITE" id="PS50943">
    <property type="entry name" value="HTH_CROC1"/>
    <property type="match status" value="1"/>
</dbReference>
<dbReference type="GO" id="GO:0003700">
    <property type="term" value="F:DNA-binding transcription factor activity"/>
    <property type="evidence" value="ECO:0007669"/>
    <property type="project" value="TreeGrafter"/>
</dbReference>
<dbReference type="SMART" id="SM00530">
    <property type="entry name" value="HTH_XRE"/>
    <property type="match status" value="1"/>
</dbReference>
<gene>
    <name evidence="3" type="ORF">PNW00_12960</name>
</gene>
<dbReference type="RefSeq" id="WP_195221305.1">
    <property type="nucleotide sequence ID" value="NZ_JADMWL010000013.1"/>
</dbReference>